<feature type="domain" description="Tail specific protease" evidence="2">
    <location>
        <begin position="20"/>
        <end position="64"/>
    </location>
</feature>
<protein>
    <recommendedName>
        <fullName evidence="2">Tail specific protease domain-containing protein</fullName>
    </recommendedName>
</protein>
<dbReference type="PANTHER" id="PTHR32060:SF22">
    <property type="entry name" value="CARBOXYL-TERMINAL-PROCESSING PEPTIDASE 3, CHLOROPLASTIC"/>
    <property type="match status" value="1"/>
</dbReference>
<dbReference type="AlphaFoldDB" id="A0A0G0Y8W1"/>
<dbReference type="GO" id="GO:0004175">
    <property type="term" value="F:endopeptidase activity"/>
    <property type="evidence" value="ECO:0007669"/>
    <property type="project" value="TreeGrafter"/>
</dbReference>
<evidence type="ECO:0000313" key="4">
    <source>
        <dbReference type="Proteomes" id="UP000034160"/>
    </source>
</evidence>
<feature type="compositionally biased region" description="Polar residues" evidence="1">
    <location>
        <begin position="16"/>
        <end position="30"/>
    </location>
</feature>
<dbReference type="Pfam" id="PF03572">
    <property type="entry name" value="Peptidase_S41"/>
    <property type="match status" value="1"/>
</dbReference>
<dbReference type="GO" id="GO:0008236">
    <property type="term" value="F:serine-type peptidase activity"/>
    <property type="evidence" value="ECO:0007669"/>
    <property type="project" value="InterPro"/>
</dbReference>
<evidence type="ECO:0000313" key="3">
    <source>
        <dbReference type="EMBL" id="KKS33114.1"/>
    </source>
</evidence>
<dbReference type="InterPro" id="IPR029045">
    <property type="entry name" value="ClpP/crotonase-like_dom_sf"/>
</dbReference>
<dbReference type="InterPro" id="IPR005151">
    <property type="entry name" value="Tail-specific_protease"/>
</dbReference>
<feature type="region of interest" description="Disordered" evidence="1">
    <location>
        <begin position="14"/>
        <end position="33"/>
    </location>
</feature>
<dbReference type="Proteomes" id="UP000034160">
    <property type="component" value="Unassembled WGS sequence"/>
</dbReference>
<proteinExistence type="predicted"/>
<comment type="caution">
    <text evidence="3">The sequence shown here is derived from an EMBL/GenBank/DDBJ whole genome shotgun (WGS) entry which is preliminary data.</text>
</comment>
<evidence type="ECO:0000259" key="2">
    <source>
        <dbReference type="Pfam" id="PF03572"/>
    </source>
</evidence>
<dbReference type="GO" id="GO:0006508">
    <property type="term" value="P:proteolysis"/>
    <property type="evidence" value="ECO:0007669"/>
    <property type="project" value="InterPro"/>
</dbReference>
<reference evidence="3 4" key="1">
    <citation type="journal article" date="2015" name="Nature">
        <title>rRNA introns, odd ribosomes, and small enigmatic genomes across a large radiation of phyla.</title>
        <authorList>
            <person name="Brown C.T."/>
            <person name="Hug L.A."/>
            <person name="Thomas B.C."/>
            <person name="Sharon I."/>
            <person name="Castelle C.J."/>
            <person name="Singh A."/>
            <person name="Wilkins M.J."/>
            <person name="Williams K.H."/>
            <person name="Banfield J.F."/>
        </authorList>
    </citation>
    <scope>NUCLEOTIDE SEQUENCE [LARGE SCALE GENOMIC DNA]</scope>
</reference>
<dbReference type="STRING" id="1618356.UU93_C0002G0042"/>
<dbReference type="EMBL" id="LCCN01000002">
    <property type="protein sequence ID" value="KKS33114.1"/>
    <property type="molecule type" value="Genomic_DNA"/>
</dbReference>
<organism evidence="3 4">
    <name type="scientific">Candidatus Amesbacteria bacterium GW2011_GWA2_42_12</name>
    <dbReference type="NCBI Taxonomy" id="1618356"/>
    <lineage>
        <taxon>Bacteria</taxon>
        <taxon>Candidatus Amesiibacteriota</taxon>
    </lineage>
</organism>
<name>A0A0G0Y8W1_9BACT</name>
<dbReference type="Gene3D" id="3.90.226.10">
    <property type="entry name" value="2-enoyl-CoA Hydratase, Chain A, domain 1"/>
    <property type="match status" value="1"/>
</dbReference>
<gene>
    <name evidence="3" type="ORF">UU93_C0002G0042</name>
</gene>
<dbReference type="SUPFAM" id="SSF52096">
    <property type="entry name" value="ClpP/crotonase"/>
    <property type="match status" value="1"/>
</dbReference>
<evidence type="ECO:0000256" key="1">
    <source>
        <dbReference type="SAM" id="MobiDB-lite"/>
    </source>
</evidence>
<accession>A0A0G0Y8W1</accession>
<dbReference type="PANTHER" id="PTHR32060">
    <property type="entry name" value="TAIL-SPECIFIC PROTEASE"/>
    <property type="match status" value="1"/>
</dbReference>
<sequence length="89" mass="9951">MRFVDTLGRVERFQKKQTGTADKGSVQQPEDFSDGSGIHITVAKWLRPSGDWIDKIGIMPDVEVKVDETATDSGQLQDVQLDKAMEMLK</sequence>